<dbReference type="SUPFAM" id="SSF54909">
    <property type="entry name" value="Dimeric alpha+beta barrel"/>
    <property type="match status" value="1"/>
</dbReference>
<dbReference type="GO" id="GO:0004497">
    <property type="term" value="F:monooxygenase activity"/>
    <property type="evidence" value="ECO:0007669"/>
    <property type="project" value="UniProtKB-KW"/>
</dbReference>
<organism evidence="3 4">
    <name type="scientific">Sphingomonas oryzagri</name>
    <dbReference type="NCBI Taxonomy" id="3042314"/>
    <lineage>
        <taxon>Bacteria</taxon>
        <taxon>Pseudomonadati</taxon>
        <taxon>Pseudomonadota</taxon>
        <taxon>Alphaproteobacteria</taxon>
        <taxon>Sphingomonadales</taxon>
        <taxon>Sphingomonadaceae</taxon>
        <taxon>Sphingomonas</taxon>
    </lineage>
</organism>
<protein>
    <submittedName>
        <fullName evidence="3">Quinol monooxygenase</fullName>
        <ecNumber evidence="3">1.-.-.-</ecNumber>
    </submittedName>
</protein>
<reference evidence="3" key="1">
    <citation type="submission" date="2023-04" db="EMBL/GenBank/DDBJ databases">
        <title>Sphingomonas sp. MAHUQ-71 isolated from rice field.</title>
        <authorList>
            <person name="Huq M.A."/>
        </authorList>
    </citation>
    <scope>NUCLEOTIDE SEQUENCE</scope>
    <source>
        <strain evidence="3">MAHUQ-71</strain>
    </source>
</reference>
<feature type="domain" description="ABM" evidence="2">
    <location>
        <begin position="29"/>
        <end position="114"/>
    </location>
</feature>
<comment type="caution">
    <text evidence="3">The sequence shown here is derived from an EMBL/GenBank/DDBJ whole genome shotgun (WGS) entry which is preliminary data.</text>
</comment>
<gene>
    <name evidence="3" type="ORF">QGN17_00560</name>
</gene>
<evidence type="ECO:0000313" key="4">
    <source>
        <dbReference type="Proteomes" id="UP001160625"/>
    </source>
</evidence>
<dbReference type="Pfam" id="PF03992">
    <property type="entry name" value="ABM"/>
    <property type="match status" value="1"/>
</dbReference>
<keyword evidence="1" id="KW-0732">Signal</keyword>
<accession>A0ABT6MW55</accession>
<feature type="signal peptide" evidence="1">
    <location>
        <begin position="1"/>
        <end position="22"/>
    </location>
</feature>
<dbReference type="PROSITE" id="PS51725">
    <property type="entry name" value="ABM"/>
    <property type="match status" value="1"/>
</dbReference>
<dbReference type="Proteomes" id="UP001160625">
    <property type="component" value="Unassembled WGS sequence"/>
</dbReference>
<sequence length="125" mass="12735">MERRTFLAGSALLGLMSTSAAAASAQPLYGLIGKMKAVSGQRDALIAAILEGSGSMPGCLSYIVAKDADDVDAIWITEVWDSEASHDASLQLPAVQASITKARDLVASMETGVVTAPVGGVGLKA</sequence>
<keyword evidence="3" id="KW-0560">Oxidoreductase</keyword>
<evidence type="ECO:0000256" key="1">
    <source>
        <dbReference type="SAM" id="SignalP"/>
    </source>
</evidence>
<keyword evidence="3" id="KW-0503">Monooxygenase</keyword>
<feature type="chain" id="PRO_5047373554" evidence="1">
    <location>
        <begin position="23"/>
        <end position="125"/>
    </location>
</feature>
<proteinExistence type="predicted"/>
<dbReference type="InterPro" id="IPR007138">
    <property type="entry name" value="ABM_dom"/>
</dbReference>
<dbReference type="Gene3D" id="3.30.70.100">
    <property type="match status" value="1"/>
</dbReference>
<dbReference type="EMBL" id="JARYGZ010000001">
    <property type="protein sequence ID" value="MDH7637207.1"/>
    <property type="molecule type" value="Genomic_DNA"/>
</dbReference>
<keyword evidence="4" id="KW-1185">Reference proteome</keyword>
<dbReference type="EC" id="1.-.-.-" evidence="3"/>
<evidence type="ECO:0000313" key="3">
    <source>
        <dbReference type="EMBL" id="MDH7637207.1"/>
    </source>
</evidence>
<dbReference type="InterPro" id="IPR011008">
    <property type="entry name" value="Dimeric_a/b-barrel"/>
</dbReference>
<name>A0ABT6MW55_9SPHN</name>
<dbReference type="RefSeq" id="WP_281042570.1">
    <property type="nucleotide sequence ID" value="NZ_JARYGZ010000001.1"/>
</dbReference>
<evidence type="ECO:0000259" key="2">
    <source>
        <dbReference type="PROSITE" id="PS51725"/>
    </source>
</evidence>